<dbReference type="Pfam" id="PF09684">
    <property type="entry name" value="Tail_P2_I"/>
    <property type="match status" value="1"/>
</dbReference>
<dbReference type="AlphaFoldDB" id="A0A413PG38"/>
<name>A0A413PG38_9FIRM</name>
<reference evidence="1 2" key="1">
    <citation type="submission" date="2018-08" db="EMBL/GenBank/DDBJ databases">
        <title>A genome reference for cultivated species of the human gut microbiota.</title>
        <authorList>
            <person name="Zou Y."/>
            <person name="Xue W."/>
            <person name="Luo G."/>
        </authorList>
    </citation>
    <scope>NUCLEOTIDE SEQUENCE [LARGE SCALE GENOMIC DNA]</scope>
    <source>
        <strain evidence="1 2">AM48-7</strain>
    </source>
</reference>
<accession>A0A413PG38</accession>
<sequence>MARMSIFNPNMAKLLPKFMKADETDVALSHAMDVLLAEPANRAKILRKWDQIDNMNDAQLDEMAWEFNIDWWDSSFSLETKRSVIRTCYRVHEKRGTKWAVEELITSASEWVKLRSGSSTAAGRTGSKFRQVQRSRKTVCFIF</sequence>
<dbReference type="EMBL" id="QSEN01000013">
    <property type="protein sequence ID" value="RGZ75008.1"/>
    <property type="molecule type" value="Genomic_DNA"/>
</dbReference>
<evidence type="ECO:0000313" key="2">
    <source>
        <dbReference type="Proteomes" id="UP000283431"/>
    </source>
</evidence>
<proteinExistence type="predicted"/>
<organism evidence="1 2">
    <name type="scientific">Agathobacter rectalis</name>
    <dbReference type="NCBI Taxonomy" id="39491"/>
    <lineage>
        <taxon>Bacteria</taxon>
        <taxon>Bacillati</taxon>
        <taxon>Bacillota</taxon>
        <taxon>Clostridia</taxon>
        <taxon>Lachnospirales</taxon>
        <taxon>Lachnospiraceae</taxon>
        <taxon>Agathobacter</taxon>
    </lineage>
</organism>
<protein>
    <submittedName>
        <fullName evidence="1">Phage tail protein I</fullName>
    </submittedName>
</protein>
<comment type="caution">
    <text evidence="1">The sequence shown here is derived from an EMBL/GenBank/DDBJ whole genome shotgun (WGS) entry which is preliminary data.</text>
</comment>
<gene>
    <name evidence="1" type="ORF">DW975_08695</name>
</gene>
<dbReference type="Proteomes" id="UP000283431">
    <property type="component" value="Unassembled WGS sequence"/>
</dbReference>
<dbReference type="InterPro" id="IPR006521">
    <property type="entry name" value="Tail_protein_I"/>
</dbReference>
<evidence type="ECO:0000313" key="1">
    <source>
        <dbReference type="EMBL" id="RGZ75008.1"/>
    </source>
</evidence>
<dbReference type="NCBIfam" id="TIGR01634">
    <property type="entry name" value="tail_P2_I"/>
    <property type="match status" value="1"/>
</dbReference>